<dbReference type="AlphaFoldDB" id="A0A927HER2"/>
<dbReference type="Gene3D" id="3.40.1410.10">
    <property type="entry name" value="Chorismate lyase-like"/>
    <property type="match status" value="1"/>
</dbReference>
<dbReference type="SUPFAM" id="SSF64288">
    <property type="entry name" value="Chorismate lyase-like"/>
    <property type="match status" value="1"/>
</dbReference>
<dbReference type="InterPro" id="IPR050679">
    <property type="entry name" value="Bact_HTH_transcr_reg"/>
</dbReference>
<dbReference type="GO" id="GO:0045892">
    <property type="term" value="P:negative regulation of DNA-templated transcription"/>
    <property type="evidence" value="ECO:0007669"/>
    <property type="project" value="TreeGrafter"/>
</dbReference>
<dbReference type="GO" id="GO:0003677">
    <property type="term" value="F:DNA binding"/>
    <property type="evidence" value="ECO:0007669"/>
    <property type="project" value="InterPro"/>
</dbReference>
<dbReference type="PANTHER" id="PTHR44846">
    <property type="entry name" value="MANNOSYL-D-GLYCERATE TRANSPORT/METABOLISM SYSTEM REPRESSOR MNGR-RELATED"/>
    <property type="match status" value="1"/>
</dbReference>
<accession>A0A927HER2</accession>
<evidence type="ECO:0000259" key="2">
    <source>
        <dbReference type="SMART" id="SM00866"/>
    </source>
</evidence>
<sequence length="149" mass="15556">MVHPGAAGPAADRRAATTSEAQALATPTRSTICACRGVSLSDGVPIACFESLFPLDRLPGIDDALTRTNSVTQALLQAGVADYTRASTRLTAILADATLALQLQVNEGDPLLRSTGINVNGDSVPVEYGRTWFAGDRVTLTLQDTDLDG</sequence>
<evidence type="ECO:0000256" key="1">
    <source>
        <dbReference type="SAM" id="MobiDB-lite"/>
    </source>
</evidence>
<gene>
    <name evidence="3" type="ORF">H9Q16_09405</name>
</gene>
<reference evidence="3" key="1">
    <citation type="submission" date="2020-08" db="EMBL/GenBank/DDBJ databases">
        <title>Sulfitobacter aestuariivivens sp. nov., isolated from a tidal flat.</title>
        <authorList>
            <person name="Park S."/>
            <person name="Yoon J.-H."/>
        </authorList>
    </citation>
    <scope>NUCLEOTIDE SEQUENCE</scope>
    <source>
        <strain evidence="3">TSTF-M16</strain>
    </source>
</reference>
<name>A0A927HER2_9RHOB</name>
<dbReference type="Pfam" id="PF07702">
    <property type="entry name" value="UTRA"/>
    <property type="match status" value="1"/>
</dbReference>
<dbReference type="InterPro" id="IPR011663">
    <property type="entry name" value="UTRA"/>
</dbReference>
<evidence type="ECO:0000313" key="3">
    <source>
        <dbReference type="EMBL" id="MBD3664136.1"/>
    </source>
</evidence>
<dbReference type="Proteomes" id="UP000635142">
    <property type="component" value="Unassembled WGS sequence"/>
</dbReference>
<dbReference type="SMART" id="SM00866">
    <property type="entry name" value="UTRA"/>
    <property type="match status" value="1"/>
</dbReference>
<feature type="compositionally biased region" description="Low complexity" evidence="1">
    <location>
        <begin position="1"/>
        <end position="10"/>
    </location>
</feature>
<proteinExistence type="predicted"/>
<dbReference type="EMBL" id="JACTAG010000001">
    <property type="protein sequence ID" value="MBD3664136.1"/>
    <property type="molecule type" value="Genomic_DNA"/>
</dbReference>
<keyword evidence="4" id="KW-1185">Reference proteome</keyword>
<feature type="region of interest" description="Disordered" evidence="1">
    <location>
        <begin position="1"/>
        <end position="22"/>
    </location>
</feature>
<protein>
    <submittedName>
        <fullName evidence="3">UTRA domain-containing protein</fullName>
    </submittedName>
</protein>
<dbReference type="RefSeq" id="WP_191075042.1">
    <property type="nucleotide sequence ID" value="NZ_JACTAG010000001.1"/>
</dbReference>
<dbReference type="PANTHER" id="PTHR44846:SF1">
    <property type="entry name" value="MANNOSYL-D-GLYCERATE TRANSPORT_METABOLISM SYSTEM REPRESSOR MNGR-RELATED"/>
    <property type="match status" value="1"/>
</dbReference>
<comment type="caution">
    <text evidence="3">The sequence shown here is derived from an EMBL/GenBank/DDBJ whole genome shotgun (WGS) entry which is preliminary data.</text>
</comment>
<evidence type="ECO:0000313" key="4">
    <source>
        <dbReference type="Proteomes" id="UP000635142"/>
    </source>
</evidence>
<feature type="domain" description="UbiC transcription regulator-associated" evidence="2">
    <location>
        <begin position="6"/>
        <end position="139"/>
    </location>
</feature>
<organism evidence="3 4">
    <name type="scientific">Sulfitobacter aestuariivivens</name>
    <dbReference type="NCBI Taxonomy" id="2766981"/>
    <lineage>
        <taxon>Bacteria</taxon>
        <taxon>Pseudomonadati</taxon>
        <taxon>Pseudomonadota</taxon>
        <taxon>Alphaproteobacteria</taxon>
        <taxon>Rhodobacterales</taxon>
        <taxon>Roseobacteraceae</taxon>
        <taxon>Sulfitobacter</taxon>
    </lineage>
</organism>
<dbReference type="InterPro" id="IPR028978">
    <property type="entry name" value="Chorismate_lyase_/UTRA_dom_sf"/>
</dbReference>